<proteinExistence type="predicted"/>
<evidence type="ECO:0000313" key="7">
    <source>
        <dbReference type="EMBL" id="PAA84766.1"/>
    </source>
</evidence>
<dbReference type="Pfam" id="PF00856">
    <property type="entry name" value="SET"/>
    <property type="match status" value="1"/>
</dbReference>
<feature type="region of interest" description="Disordered" evidence="5">
    <location>
        <begin position="1"/>
        <end position="23"/>
    </location>
</feature>
<feature type="region of interest" description="Disordered" evidence="5">
    <location>
        <begin position="1323"/>
        <end position="1526"/>
    </location>
</feature>
<feature type="compositionally biased region" description="Basic and acidic residues" evidence="5">
    <location>
        <begin position="1002"/>
        <end position="1024"/>
    </location>
</feature>
<dbReference type="GO" id="GO:0034967">
    <property type="term" value="C:Set3 complex"/>
    <property type="evidence" value="ECO:0007669"/>
    <property type="project" value="TreeGrafter"/>
</dbReference>
<dbReference type="Proteomes" id="UP000215902">
    <property type="component" value="Unassembled WGS sequence"/>
</dbReference>
<reference evidence="7 8" key="1">
    <citation type="submission" date="2017-06" db="EMBL/GenBank/DDBJ databases">
        <title>A platform for efficient transgenesis in Macrostomum lignano, a flatworm model organism for stem cell research.</title>
        <authorList>
            <person name="Berezikov E."/>
        </authorList>
    </citation>
    <scope>NUCLEOTIDE SEQUENCE [LARGE SCALE GENOMIC DNA]</scope>
    <source>
        <strain evidence="7">DV1</strain>
        <tissue evidence="7">Whole organism</tissue>
    </source>
</reference>
<feature type="compositionally biased region" description="Polar residues" evidence="5">
    <location>
        <begin position="1766"/>
        <end position="1778"/>
    </location>
</feature>
<feature type="region of interest" description="Disordered" evidence="5">
    <location>
        <begin position="735"/>
        <end position="1183"/>
    </location>
</feature>
<dbReference type="CDD" id="cd10529">
    <property type="entry name" value="SET_SETD5-like"/>
    <property type="match status" value="1"/>
</dbReference>
<evidence type="ECO:0000256" key="2">
    <source>
        <dbReference type="ARBA" id="ARBA00022771"/>
    </source>
</evidence>
<dbReference type="PROSITE" id="PS01359">
    <property type="entry name" value="ZF_PHD_1"/>
    <property type="match status" value="1"/>
</dbReference>
<dbReference type="GO" id="GO:0006355">
    <property type="term" value="P:regulation of DNA-templated transcription"/>
    <property type="evidence" value="ECO:0007669"/>
    <property type="project" value="TreeGrafter"/>
</dbReference>
<dbReference type="GO" id="GO:0070210">
    <property type="term" value="C:Rpd3L-Expanded complex"/>
    <property type="evidence" value="ECO:0007669"/>
    <property type="project" value="TreeGrafter"/>
</dbReference>
<feature type="compositionally biased region" description="Basic and acidic residues" evidence="5">
    <location>
        <begin position="931"/>
        <end position="945"/>
    </location>
</feature>
<accession>A0A267GFJ2</accession>
<feature type="compositionally biased region" description="Low complexity" evidence="5">
    <location>
        <begin position="975"/>
        <end position="1001"/>
    </location>
</feature>
<feature type="compositionally biased region" description="Low complexity" evidence="5">
    <location>
        <begin position="1647"/>
        <end position="1695"/>
    </location>
</feature>
<keyword evidence="3" id="KW-0862">Zinc</keyword>
<dbReference type="PANTHER" id="PTHR46462:SF3">
    <property type="entry name" value="UPSET, ISOFORM A"/>
    <property type="match status" value="1"/>
</dbReference>
<dbReference type="InterPro" id="IPR011011">
    <property type="entry name" value="Znf_FYVE_PHD"/>
</dbReference>
<feature type="compositionally biased region" description="Acidic residues" evidence="5">
    <location>
        <begin position="674"/>
        <end position="686"/>
    </location>
</feature>
<feature type="region of interest" description="Disordered" evidence="5">
    <location>
        <begin position="1542"/>
        <end position="1596"/>
    </location>
</feature>
<feature type="compositionally biased region" description="Low complexity" evidence="5">
    <location>
        <begin position="10"/>
        <end position="23"/>
    </location>
</feature>
<evidence type="ECO:0000256" key="3">
    <source>
        <dbReference type="ARBA" id="ARBA00022833"/>
    </source>
</evidence>
<dbReference type="GO" id="GO:0008270">
    <property type="term" value="F:zinc ion binding"/>
    <property type="evidence" value="ECO:0007669"/>
    <property type="project" value="UniProtKB-KW"/>
</dbReference>
<feature type="compositionally biased region" description="Low complexity" evidence="5">
    <location>
        <begin position="1256"/>
        <end position="1271"/>
    </location>
</feature>
<feature type="compositionally biased region" description="Acidic residues" evidence="5">
    <location>
        <begin position="1080"/>
        <end position="1102"/>
    </location>
</feature>
<dbReference type="InterPro" id="IPR001214">
    <property type="entry name" value="SET_dom"/>
</dbReference>
<feature type="region of interest" description="Disordered" evidence="5">
    <location>
        <begin position="1723"/>
        <end position="1803"/>
    </location>
</feature>
<dbReference type="SUPFAM" id="SSF57903">
    <property type="entry name" value="FYVE/PHD zinc finger"/>
    <property type="match status" value="1"/>
</dbReference>
<feature type="compositionally biased region" description="Low complexity" evidence="5">
    <location>
        <begin position="1210"/>
        <end position="1236"/>
    </location>
</feature>
<feature type="compositionally biased region" description="Polar residues" evidence="5">
    <location>
        <begin position="1057"/>
        <end position="1077"/>
    </location>
</feature>
<dbReference type="SUPFAM" id="SSF82199">
    <property type="entry name" value="SET domain"/>
    <property type="match status" value="1"/>
</dbReference>
<feature type="compositionally biased region" description="Low complexity" evidence="5">
    <location>
        <begin position="1723"/>
        <end position="1757"/>
    </location>
</feature>
<feature type="compositionally biased region" description="Polar residues" evidence="5">
    <location>
        <begin position="752"/>
        <end position="773"/>
    </location>
</feature>
<keyword evidence="4" id="KW-0156">Chromatin regulator</keyword>
<feature type="compositionally biased region" description="Basic and acidic residues" evidence="5">
    <location>
        <begin position="817"/>
        <end position="838"/>
    </location>
</feature>
<dbReference type="SMART" id="SM00317">
    <property type="entry name" value="SET"/>
    <property type="match status" value="1"/>
</dbReference>
<dbReference type="EMBL" id="NIVC01000362">
    <property type="protein sequence ID" value="PAA84766.1"/>
    <property type="molecule type" value="Genomic_DNA"/>
</dbReference>
<sequence>MEAATNGISQAPPMQQEQQQQAQSVVVNLSGNRVGLVKEVVSSGGQTIFMERRGPVPVTVYQSASNLTASTPSTSLNATSRPFTATTATNIIVVNSRDSKSSFATTASSSNISSGGGIVVLSKDSSSSSAKPIVGNQTRLFSVSASATTAAPVVLPAAAHAPSNAGTAKPTIIIGGQRAAQFNLAGTRIVSPSTGYLQSQQQQQSSQMLQRLRPPSPLKVLQASSQGAAATAGIGNRSSKVQPSYLPPALTSSLSVNVANQQQHPPPPLAANEVIIGDAVAADSVHLTNSTSSPSQPTQSNLITSRRKQRLLESHGTVAVPNVSTFTATTTTSKSSAGSAISVRCICQYSHDDGNCVQCVACHVWQHVDCMMLRTAESESLLSYQCEQCQPRPVNVSRAMRLQTRKLDKLREIRSQAGLAPKASPSLSTKKTAAQAAICSTRQPIAAAKYREAREPVYSDQFNRRFARLMLALYGSANASVPLRQQDDSCASDYREDPTELLLAQRCRVVQPGRLEATLSLSPGDPVIEYRGRVCLPEELPSSCLGSRFVLYYAGFDSNCWTATQTESNSVSNLPLVAIDASSLGNDARYVRRSCRPNCSVQHLVLDGRPHLVLIANERLRPGDELTLPFDFDYQLRKSPVACACSRPHTCPVRLFFQRLQQHSAAAAVVEQDSQPDDDDGDEEGDNQSVSSTTSISTANRSSATEASRSSVAGAFDDLIGDIHASASKKRAAAGAAFKKPGSGGKSRKANRSISFDTPASTSTKVHNRQNSQPEKKTKKSTSTTAARSISVDQANDAAAAASPTTADAQQQGSSNLDREERWMQAMLKRIETMEKRQRAAKRQRQRSSEQKQSQSASSPSVSVDTEEAKETLAAEEEENCSNKAAAAADTQSKPEDAAAAATVPKESPKSKTTPTKHSAGSGGQPSRKPKKEEISFDEFVEKSSPHSPADGDAAEQTELSTMATPSKRPKNAGAASSNSSPLKSPQPQQPQSATSTAESAAESREDRLLQMYIKRIEQMERRAGASSSRKRQKSSTGEGAASSTSPSPKKPRPTADNAQNSQPSQQRKQRDSTNGAGDQADDDNSSLSSSDDDSMNFLDDDLIARERRERREARKSPRHRVFHSPPPQQSQQAAKSSMLSSSAMTAASSRSPMKTPTRSAAEEALVSSFAAPAKEPSADEPQCDRIIYTEDCVDPFAKHMRRQASEPASSSMDLQTSSSSIASSAAATATTTSTSAKKRWLSKAIRDYSEEAGVSSSINNNNTNTLSLSPTMPPPPPPTQPPALTSPEEMPLKKRLRAVHSCEEASSVTAAESNQVQAQSVVFSPTSSANQFIQNQPSSFVDNQTDLQLSTGDKSTVAMDEKTDSSAPIVDDQPADVAAGQQQPPSPPPPPPMPSLPPPLPPLPPLPALASPGSLPPPSSLLQSPPPPSSLLQSPPLPLPTQPPLLPPPPSQPTSLQLTDEAGEGSAGQPTSVGGGQPRTPCSSPPPAVDPAATATTAADNKVVDNANDSEIKVDNSANLSSCDKEEQLYETEVLDEIIDKEDEYYNVDDRDDNSWSANRPKTPDTEPPDDEDQSAAAAEVEAASASSINAEDTVREILKRDQEIRDMQELAALERRKTKLMYQLRYVERQNKPTRHHSGSGGSGEAASSSTSRRVQVVQPLQQQQQSAKQKQQLPSSSAAAASAAASTTRAKQPPSNLGDLQQMLMSTINKLNKQLHAVVASGSGAAASSRSAASGAATSGTAAAAAASNAPSTSEAEKPTGSGAAQKSTGGQSHSKAFPVRGYSGISRDETKARPRMPPQ</sequence>
<feature type="compositionally biased region" description="Low complexity" evidence="5">
    <location>
        <begin position="1130"/>
        <end position="1154"/>
    </location>
</feature>
<feature type="compositionally biased region" description="Pro residues" evidence="5">
    <location>
        <begin position="1385"/>
        <end position="1408"/>
    </location>
</feature>
<evidence type="ECO:0000256" key="5">
    <source>
        <dbReference type="SAM" id="MobiDB-lite"/>
    </source>
</evidence>
<evidence type="ECO:0000259" key="6">
    <source>
        <dbReference type="SMART" id="SM00317"/>
    </source>
</evidence>
<feature type="domain" description="SET" evidence="6">
    <location>
        <begin position="499"/>
        <end position="637"/>
    </location>
</feature>
<keyword evidence="8" id="KW-1185">Reference proteome</keyword>
<feature type="region of interest" description="Disordered" evidence="5">
    <location>
        <begin position="1626"/>
        <end position="1702"/>
    </location>
</feature>
<feature type="compositionally biased region" description="Basic and acidic residues" evidence="5">
    <location>
        <begin position="1103"/>
        <end position="1116"/>
    </location>
</feature>
<feature type="compositionally biased region" description="Low complexity" evidence="5">
    <location>
        <begin position="1576"/>
        <end position="1593"/>
    </location>
</feature>
<comment type="caution">
    <text evidence="7">The sequence shown here is derived from an EMBL/GenBank/DDBJ whole genome shotgun (WGS) entry which is preliminary data.</text>
</comment>
<evidence type="ECO:0000256" key="4">
    <source>
        <dbReference type="ARBA" id="ARBA00022853"/>
    </source>
</evidence>
<protein>
    <recommendedName>
        <fullName evidence="6">SET domain-containing protein</fullName>
    </recommendedName>
</protein>
<dbReference type="InterPro" id="IPR013083">
    <property type="entry name" value="Znf_RING/FYVE/PHD"/>
</dbReference>
<feature type="compositionally biased region" description="Polar residues" evidence="5">
    <location>
        <begin position="1323"/>
        <end position="1355"/>
    </location>
</feature>
<feature type="compositionally biased region" description="Pro residues" evidence="5">
    <location>
        <begin position="1415"/>
        <end position="1453"/>
    </location>
</feature>
<name>A0A267GFJ2_9PLAT</name>
<dbReference type="STRING" id="282301.A0A267GFJ2"/>
<feature type="compositionally biased region" description="Low complexity" evidence="5">
    <location>
        <begin position="793"/>
        <end position="812"/>
    </location>
</feature>
<organism evidence="7 8">
    <name type="scientific">Macrostomum lignano</name>
    <dbReference type="NCBI Taxonomy" id="282301"/>
    <lineage>
        <taxon>Eukaryota</taxon>
        <taxon>Metazoa</taxon>
        <taxon>Spiralia</taxon>
        <taxon>Lophotrochozoa</taxon>
        <taxon>Platyhelminthes</taxon>
        <taxon>Rhabditophora</taxon>
        <taxon>Macrostomorpha</taxon>
        <taxon>Macrostomida</taxon>
        <taxon>Macrostomidae</taxon>
        <taxon>Macrostomum</taxon>
    </lineage>
</organism>
<feature type="compositionally biased region" description="Polar residues" evidence="5">
    <location>
        <begin position="687"/>
        <end position="710"/>
    </location>
</feature>
<dbReference type="Gene3D" id="3.30.40.10">
    <property type="entry name" value="Zinc/RING finger domain, C3HC4 (zinc finger)"/>
    <property type="match status" value="1"/>
</dbReference>
<gene>
    <name evidence="7" type="ORF">BOX15_Mlig010869g1</name>
</gene>
<dbReference type="PANTHER" id="PTHR46462">
    <property type="entry name" value="UPSET, ISOFORM A"/>
    <property type="match status" value="1"/>
</dbReference>
<dbReference type="GO" id="GO:0006325">
    <property type="term" value="P:chromatin organization"/>
    <property type="evidence" value="ECO:0007669"/>
    <property type="project" value="UniProtKB-KW"/>
</dbReference>
<dbReference type="InterPro" id="IPR019786">
    <property type="entry name" value="Zinc_finger_PHD-type_CS"/>
</dbReference>
<feature type="region of interest" description="Disordered" evidence="5">
    <location>
        <begin position="1200"/>
        <end position="1293"/>
    </location>
</feature>
<feature type="compositionally biased region" description="Low complexity" evidence="5">
    <location>
        <begin position="1035"/>
        <end position="1048"/>
    </location>
</feature>
<evidence type="ECO:0000313" key="8">
    <source>
        <dbReference type="Proteomes" id="UP000215902"/>
    </source>
</evidence>
<feature type="compositionally biased region" description="Acidic residues" evidence="5">
    <location>
        <begin position="1542"/>
        <end position="1553"/>
    </location>
</feature>
<dbReference type="OrthoDB" id="1928087at2759"/>
<feature type="compositionally biased region" description="Low complexity" evidence="5">
    <location>
        <begin position="1491"/>
        <end position="1506"/>
    </location>
</feature>
<keyword evidence="2" id="KW-0863">Zinc-finger</keyword>
<dbReference type="Gene3D" id="2.170.270.10">
    <property type="entry name" value="SET domain"/>
    <property type="match status" value="1"/>
</dbReference>
<feature type="compositionally biased region" description="Pro residues" evidence="5">
    <location>
        <begin position="1272"/>
        <end position="1282"/>
    </location>
</feature>
<feature type="region of interest" description="Disordered" evidence="5">
    <location>
        <begin position="667"/>
        <end position="710"/>
    </location>
</feature>
<evidence type="ECO:0000256" key="1">
    <source>
        <dbReference type="ARBA" id="ARBA00022723"/>
    </source>
</evidence>
<dbReference type="InterPro" id="IPR046341">
    <property type="entry name" value="SET_dom_sf"/>
</dbReference>
<keyword evidence="1" id="KW-0479">Metal-binding</keyword>